<sequence>MHIILVEASRPCGFDYIEELAAAGIEVTFLTENLRGYADTRGFARHELAARVIEVPGLRHREDLAASVREQLGPHSPDGVLCVRDEFLVAAACLARDLGLPHEPVSTVRLLRDKAAVRERLTGAGVGTLRWRRAETAEQALEAADAVGYPVVVKPVAGHGSIGVSVLWNRQQAARTLTEARGGGPLLVEQFKAGREVAAQVLVQDGRTHLYGFGERLPSPVHQTVELGGYFPAQFEQRGAARRFVTEVVRALDVRNSALHIELLITPTGPELIEVNGRIAGYAIPRQMRRALDRSITLDLLNLCIDRPVAPMSEPVSHVALRSLLCDTAGTARAVDPAPRLPAEVVDHWVSVRPGDQVVATTRNAERFGYVMAEGNTPSEAHRGAGEAMGRLRAGILIAPTEDTADRSAVGDGTTAKRDVSGPHVVLLLGSHPSGPRPERVLDAIGGATGHVTVLWCGPRDPDPDLRELWGRRYAGTWHSVDGYGSAVRVLDDARAEHPVQAVVTFTSELHPLKDRLDAVLRGADGAVVTRQSEIPPQHGPGCLVLCLVHNGLVQHLQAMEQLPDDEGHRTLRTLPAAAEAIATALARSAERAVLDAGITSGIVRCLFPNGAGAGESVSAPIAVLRGLDEGTHALHDATHATDIVSLAVAAALGDPSPCPVPPTGAAVFRALAAPSDPFRVTAATPVTDLLDHPELVSARTELSAGSVWPHDERIFWLRYTVAGQDLSDCRDVVARVESGLVFRHAPLGRKHVVILDRVGKETWTRRDGSPLLPADRFRVSVLSGSPGVRRNGAGNVDFAAAVEVFDHGATAEIVTALHHNHPIGRIAAASERLLAPAAALRSRLALPGDSPQFTRGVLDKAEMKRLAARAGVTHAEGRVLYDAADAYELLGTHGAIVVKPRSLSGSQGVAICHDREQLNQWLRAQFVPGQFLAERKVSGPMCHIDAVVHGSVVAWDVSLYQQDSLAYTRGEPWSSQTVAEPALREQARSLLEQVISGWSIRAAVLHMEAFVENRQLVFCEVAGRPGGAGIIPAFRATQGIDLRHAKILIDAGEDPRTLLEEPAARHAGWTVHYSPGGVLVGFDDSAVTGRTYHRTVRAAIGDRTAASAFSGTGLSTHVFAGNSSAEVSDLVTIAEREIRITVHPDSSSPAQN</sequence>
<dbReference type="SMART" id="SM01209">
    <property type="entry name" value="GARS_A"/>
    <property type="match status" value="1"/>
</dbReference>
<dbReference type="Proteomes" id="UP001611162">
    <property type="component" value="Unassembled WGS sequence"/>
</dbReference>
<evidence type="ECO:0000256" key="1">
    <source>
        <dbReference type="ARBA" id="ARBA00022598"/>
    </source>
</evidence>
<dbReference type="InterPro" id="IPR013815">
    <property type="entry name" value="ATP_grasp_subdomain_1"/>
</dbReference>
<dbReference type="PANTHER" id="PTHR43585:SF2">
    <property type="entry name" value="ATP-GRASP ENZYME FSQD"/>
    <property type="match status" value="1"/>
</dbReference>
<keyword evidence="3 4" id="KW-0067">ATP-binding</keyword>
<feature type="domain" description="ATP-grasp" evidence="5">
    <location>
        <begin position="865"/>
        <end position="1052"/>
    </location>
</feature>
<dbReference type="Gene3D" id="3.40.50.20">
    <property type="match status" value="2"/>
</dbReference>
<name>A0ABW7TD73_9ACTN</name>
<keyword evidence="1" id="KW-0436">Ligase</keyword>
<proteinExistence type="predicted"/>
<organism evidence="6 7">
    <name type="scientific">Streptomyces abikoensis</name>
    <dbReference type="NCBI Taxonomy" id="97398"/>
    <lineage>
        <taxon>Bacteria</taxon>
        <taxon>Bacillati</taxon>
        <taxon>Actinomycetota</taxon>
        <taxon>Actinomycetes</taxon>
        <taxon>Kitasatosporales</taxon>
        <taxon>Streptomycetaceae</taxon>
        <taxon>Streptomyces</taxon>
    </lineage>
</organism>
<protein>
    <submittedName>
        <fullName evidence="6">ATP-grasp domain-containing protein</fullName>
    </submittedName>
</protein>
<evidence type="ECO:0000313" key="7">
    <source>
        <dbReference type="Proteomes" id="UP001611162"/>
    </source>
</evidence>
<keyword evidence="2 4" id="KW-0547">Nucleotide-binding</keyword>
<dbReference type="Gene3D" id="3.30.470.20">
    <property type="entry name" value="ATP-grasp fold, B domain"/>
    <property type="match status" value="2"/>
</dbReference>
<dbReference type="SUPFAM" id="SSF56059">
    <property type="entry name" value="Glutathione synthetase ATP-binding domain-like"/>
    <property type="match status" value="2"/>
</dbReference>
<accession>A0ABW7TD73</accession>
<keyword evidence="7" id="KW-1185">Reference proteome</keyword>
<dbReference type="PROSITE" id="PS50975">
    <property type="entry name" value="ATP_GRASP"/>
    <property type="match status" value="2"/>
</dbReference>
<gene>
    <name evidence="6" type="ORF">ACH4TF_34495</name>
</gene>
<dbReference type="Pfam" id="PF13535">
    <property type="entry name" value="ATP-grasp_4"/>
    <property type="match status" value="1"/>
</dbReference>
<dbReference type="InterPro" id="IPR040570">
    <property type="entry name" value="LAL_C2"/>
</dbReference>
<evidence type="ECO:0000256" key="4">
    <source>
        <dbReference type="PROSITE-ProRule" id="PRU00409"/>
    </source>
</evidence>
<dbReference type="InterPro" id="IPR011761">
    <property type="entry name" value="ATP-grasp"/>
</dbReference>
<evidence type="ECO:0000256" key="2">
    <source>
        <dbReference type="ARBA" id="ARBA00022741"/>
    </source>
</evidence>
<evidence type="ECO:0000259" key="5">
    <source>
        <dbReference type="PROSITE" id="PS50975"/>
    </source>
</evidence>
<dbReference type="InterPro" id="IPR052032">
    <property type="entry name" value="ATP-dep_AA_Ligase"/>
</dbReference>
<dbReference type="EMBL" id="JBIRRB010000025">
    <property type="protein sequence ID" value="MFI0915494.1"/>
    <property type="molecule type" value="Genomic_DNA"/>
</dbReference>
<reference evidence="6 7" key="1">
    <citation type="submission" date="2024-10" db="EMBL/GenBank/DDBJ databases">
        <title>The Natural Products Discovery Center: Release of the First 8490 Sequenced Strains for Exploring Actinobacteria Biosynthetic Diversity.</title>
        <authorList>
            <person name="Kalkreuter E."/>
            <person name="Kautsar S.A."/>
            <person name="Yang D."/>
            <person name="Bader C.D."/>
            <person name="Teijaro C.N."/>
            <person name="Fluegel L."/>
            <person name="Davis C.M."/>
            <person name="Simpson J.R."/>
            <person name="Lauterbach L."/>
            <person name="Steele A.D."/>
            <person name="Gui C."/>
            <person name="Meng S."/>
            <person name="Li G."/>
            <person name="Viehrig K."/>
            <person name="Ye F."/>
            <person name="Su P."/>
            <person name="Kiefer A.F."/>
            <person name="Nichols A."/>
            <person name="Cepeda A.J."/>
            <person name="Yan W."/>
            <person name="Fan B."/>
            <person name="Jiang Y."/>
            <person name="Adhikari A."/>
            <person name="Zheng C.-J."/>
            <person name="Schuster L."/>
            <person name="Cowan T.M."/>
            <person name="Smanski M.J."/>
            <person name="Chevrette M.G."/>
            <person name="De Carvalho L.P.S."/>
            <person name="Shen B."/>
        </authorList>
    </citation>
    <scope>NUCLEOTIDE SEQUENCE [LARGE SCALE GENOMIC DNA]</scope>
    <source>
        <strain evidence="6 7">NPDC020979</strain>
    </source>
</reference>
<evidence type="ECO:0000313" key="6">
    <source>
        <dbReference type="EMBL" id="MFI0915494.1"/>
    </source>
</evidence>
<evidence type="ECO:0000256" key="3">
    <source>
        <dbReference type="ARBA" id="ARBA00022840"/>
    </source>
</evidence>
<dbReference type="Gene3D" id="3.30.1490.20">
    <property type="entry name" value="ATP-grasp fold, A domain"/>
    <property type="match status" value="2"/>
</dbReference>
<comment type="caution">
    <text evidence="6">The sequence shown here is derived from an EMBL/GenBank/DDBJ whole genome shotgun (WGS) entry which is preliminary data.</text>
</comment>
<dbReference type="PANTHER" id="PTHR43585">
    <property type="entry name" value="FUMIPYRROLE BIOSYNTHESIS PROTEIN C"/>
    <property type="match status" value="1"/>
</dbReference>
<dbReference type="RefSeq" id="WP_397615058.1">
    <property type="nucleotide sequence ID" value="NZ_JBIRRB010000025.1"/>
</dbReference>
<feature type="domain" description="ATP-grasp" evidence="5">
    <location>
        <begin position="118"/>
        <end position="305"/>
    </location>
</feature>
<dbReference type="Pfam" id="PF18603">
    <property type="entry name" value="LAL_C2"/>
    <property type="match status" value="1"/>
</dbReference>